<keyword evidence="2" id="KW-0819">tRNA processing</keyword>
<reference evidence="5 6" key="1">
    <citation type="journal article" date="2013" name="BMC Genomics">
        <title>Genome sequencing and comparative genomics of honey bee microsporidia, Nosema apis reveal novel insights into host-parasite interactions.</title>
        <authorList>
            <person name="Chen Yp."/>
            <person name="Pettis J.S."/>
            <person name="Zhao Y."/>
            <person name="Liu X."/>
            <person name="Tallon L.J."/>
            <person name="Sadzewicz L.D."/>
            <person name="Li R."/>
            <person name="Zheng H."/>
            <person name="Huang S."/>
            <person name="Zhang X."/>
            <person name="Hamilton M.C."/>
            <person name="Pernal S.F."/>
            <person name="Melathopoulos A.P."/>
            <person name="Yan X."/>
            <person name="Evans J.D."/>
        </authorList>
    </citation>
    <scope>NUCLEOTIDE SEQUENCE [LARGE SCALE GENOMIC DNA]</scope>
    <source>
        <strain evidence="5 6">BRL 01</strain>
    </source>
</reference>
<feature type="domain" description="Pus10-like C-terminal" evidence="4">
    <location>
        <begin position="5"/>
        <end position="34"/>
    </location>
</feature>
<dbReference type="HOGENOM" id="CLU_1865682_0_0_1"/>
<keyword evidence="6" id="KW-1185">Reference proteome</keyword>
<dbReference type="Pfam" id="PF21238">
    <property type="entry name" value="Pus10_C"/>
    <property type="match status" value="2"/>
</dbReference>
<dbReference type="InterPro" id="IPR048741">
    <property type="entry name" value="Pus10-like_C"/>
</dbReference>
<dbReference type="GO" id="GO:0031119">
    <property type="term" value="P:tRNA pseudouridine synthesis"/>
    <property type="evidence" value="ECO:0007669"/>
    <property type="project" value="TreeGrafter"/>
</dbReference>
<dbReference type="GO" id="GO:0160148">
    <property type="term" value="F:tRNA pseudouridine(55) synthase activity"/>
    <property type="evidence" value="ECO:0007669"/>
    <property type="project" value="UniProtKB-EC"/>
</dbReference>
<evidence type="ECO:0000313" key="5">
    <source>
        <dbReference type="EMBL" id="EQB59885.1"/>
    </source>
</evidence>
<dbReference type="Gene3D" id="3.30.70.3190">
    <property type="match status" value="2"/>
</dbReference>
<keyword evidence="3" id="KW-0413">Isomerase</keyword>
<sequence length="137" mass="15573">MFIITKSSAGAYIKEFVNGDFGRTVPCLNGVVCELDVVCICKGDGKTPLRVVHRRPNITRYKRIRIIKYEYVYYNKMYWYEILLEASAGAYIKEFVNGDFGRTVPCLNGVVCELDVVCICKGDGVCGDEIKLIKEYF</sequence>
<dbReference type="PANTHER" id="PTHR21568">
    <property type="entry name" value="TRNA PSEUDOURIDINE SYNTHASE PUS10"/>
    <property type="match status" value="1"/>
</dbReference>
<evidence type="ECO:0000256" key="2">
    <source>
        <dbReference type="ARBA" id="ARBA00022694"/>
    </source>
</evidence>
<evidence type="ECO:0000256" key="3">
    <source>
        <dbReference type="ARBA" id="ARBA00023235"/>
    </source>
</evidence>
<dbReference type="Proteomes" id="UP000053780">
    <property type="component" value="Unassembled WGS sequence"/>
</dbReference>
<name>T0MFP3_9MICR</name>
<gene>
    <name evidence="5" type="ORF">NAPIS_ORF02546</name>
</gene>
<evidence type="ECO:0000259" key="4">
    <source>
        <dbReference type="Pfam" id="PF21238"/>
    </source>
</evidence>
<protein>
    <recommendedName>
        <fullName evidence="1">tRNA pseudouridine(55) synthase</fullName>
        <ecNumber evidence="1">5.4.99.25</ecNumber>
    </recommendedName>
</protein>
<dbReference type="EMBL" id="KE647356">
    <property type="protein sequence ID" value="EQB59885.1"/>
    <property type="molecule type" value="Genomic_DNA"/>
</dbReference>
<dbReference type="VEuPathDB" id="MicrosporidiaDB:NAPIS_ORF02546"/>
<proteinExistence type="predicted"/>
<dbReference type="AlphaFoldDB" id="T0MFP3"/>
<evidence type="ECO:0000313" key="6">
    <source>
        <dbReference type="Proteomes" id="UP000053780"/>
    </source>
</evidence>
<dbReference type="InterPro" id="IPR039894">
    <property type="entry name" value="Pus10-like"/>
</dbReference>
<organism evidence="5 6">
    <name type="scientific">Vairimorpha apis BRL 01</name>
    <dbReference type="NCBI Taxonomy" id="1037528"/>
    <lineage>
        <taxon>Eukaryota</taxon>
        <taxon>Fungi</taxon>
        <taxon>Fungi incertae sedis</taxon>
        <taxon>Microsporidia</taxon>
        <taxon>Nosematidae</taxon>
        <taxon>Vairimorpha</taxon>
    </lineage>
</organism>
<evidence type="ECO:0000256" key="1">
    <source>
        <dbReference type="ARBA" id="ARBA00012787"/>
    </source>
</evidence>
<accession>T0MFP3</accession>
<dbReference type="PANTHER" id="PTHR21568:SF0">
    <property type="entry name" value="TRNA PSEUDOURIDINE SYNTHASE PUS10"/>
    <property type="match status" value="1"/>
</dbReference>
<feature type="domain" description="Pus10-like C-terminal" evidence="4">
    <location>
        <begin position="45"/>
        <end position="113"/>
    </location>
</feature>
<dbReference type="EC" id="5.4.99.25" evidence="1"/>
<dbReference type="OrthoDB" id="2195328at2759"/>